<evidence type="ECO:0000259" key="2">
    <source>
        <dbReference type="Pfam" id="PF13439"/>
    </source>
</evidence>
<dbReference type="InterPro" id="IPR001296">
    <property type="entry name" value="Glyco_trans_1"/>
</dbReference>
<dbReference type="AlphaFoldDB" id="A0A1G8XKY0"/>
<keyword evidence="3" id="KW-0808">Transferase</keyword>
<dbReference type="Proteomes" id="UP000198882">
    <property type="component" value="Unassembled WGS sequence"/>
</dbReference>
<dbReference type="InterPro" id="IPR050194">
    <property type="entry name" value="Glycosyltransferase_grp1"/>
</dbReference>
<dbReference type="GO" id="GO:0016757">
    <property type="term" value="F:glycosyltransferase activity"/>
    <property type="evidence" value="ECO:0007669"/>
    <property type="project" value="InterPro"/>
</dbReference>
<dbReference type="SUPFAM" id="SSF53756">
    <property type="entry name" value="UDP-Glycosyltransferase/glycogen phosphorylase"/>
    <property type="match status" value="1"/>
</dbReference>
<dbReference type="Gene3D" id="3.40.50.2000">
    <property type="entry name" value="Glycogen Phosphorylase B"/>
    <property type="match status" value="2"/>
</dbReference>
<name>A0A1G8XKY0_9EURY</name>
<gene>
    <name evidence="3" type="ORF">SAMN04515672_1804</name>
</gene>
<accession>A0A1G8XKY0</accession>
<dbReference type="Pfam" id="PF13439">
    <property type="entry name" value="Glyco_transf_4"/>
    <property type="match status" value="1"/>
</dbReference>
<organism evidence="3 4">
    <name type="scientific">Natronorubrum texcoconense</name>
    <dbReference type="NCBI Taxonomy" id="1095776"/>
    <lineage>
        <taxon>Archaea</taxon>
        <taxon>Methanobacteriati</taxon>
        <taxon>Methanobacteriota</taxon>
        <taxon>Stenosarchaea group</taxon>
        <taxon>Halobacteria</taxon>
        <taxon>Halobacteriales</taxon>
        <taxon>Natrialbaceae</taxon>
        <taxon>Natronorubrum</taxon>
    </lineage>
</organism>
<sequence>MTYPQITVFTDSYLPTINGVTYTVRNWRDRWLERGGRMAVVFPNAPGYDPRVGEHAVRSVPFPWYDGYRLGWPRVPASHDLSRADVVHTHTPFGLGLAAQRLARRADVPLVASYHTPTAEYARYLLPSDRLRSVEGLARRGALAYERRFYDRADVVLAPSETTRRYVRESIGISTPVRVVPMGVDLERFRPVDTSAFRDRHGLDRDTPLIGYTGRHGHEKRLEDLLDAVAGAADRTDTPLESATLVLAGDGPARPSLERRAAALDFDVRFLGFLDRSELPAFYSMLDVFAFPSPVETQGLVALEAIACGTPVVGVDAGALAETVSGGETGYHYRAGDLTGFRRVLERALDERSELASQCLERRESIGLERSVDRLRDAYASVSGR</sequence>
<evidence type="ECO:0000313" key="4">
    <source>
        <dbReference type="Proteomes" id="UP000198882"/>
    </source>
</evidence>
<feature type="domain" description="Glycosyltransferase subfamily 4-like N-terminal" evidence="2">
    <location>
        <begin position="17"/>
        <end position="188"/>
    </location>
</feature>
<protein>
    <submittedName>
        <fullName evidence="3">Glycosyltransferase involved in cell wall bisynthesis</fullName>
    </submittedName>
</protein>
<feature type="domain" description="Glycosyl transferase family 1" evidence="1">
    <location>
        <begin position="196"/>
        <end position="359"/>
    </location>
</feature>
<dbReference type="PANTHER" id="PTHR45947">
    <property type="entry name" value="SULFOQUINOVOSYL TRANSFERASE SQD2"/>
    <property type="match status" value="1"/>
</dbReference>
<evidence type="ECO:0000259" key="1">
    <source>
        <dbReference type="Pfam" id="PF00534"/>
    </source>
</evidence>
<evidence type="ECO:0000313" key="3">
    <source>
        <dbReference type="EMBL" id="SDJ91228.1"/>
    </source>
</evidence>
<keyword evidence="4" id="KW-1185">Reference proteome</keyword>
<dbReference type="InterPro" id="IPR028098">
    <property type="entry name" value="Glyco_trans_4-like_N"/>
</dbReference>
<proteinExistence type="predicted"/>
<dbReference type="STRING" id="1095776.SAMN04515672_1804"/>
<dbReference type="RefSeq" id="WP_090304689.1">
    <property type="nucleotide sequence ID" value="NZ_FNFE01000002.1"/>
</dbReference>
<dbReference type="PANTHER" id="PTHR45947:SF3">
    <property type="entry name" value="SULFOQUINOVOSYL TRANSFERASE SQD2"/>
    <property type="match status" value="1"/>
</dbReference>
<dbReference type="Pfam" id="PF00534">
    <property type="entry name" value="Glycos_transf_1"/>
    <property type="match status" value="1"/>
</dbReference>
<reference evidence="4" key="1">
    <citation type="submission" date="2016-10" db="EMBL/GenBank/DDBJ databases">
        <authorList>
            <person name="Varghese N."/>
            <person name="Submissions S."/>
        </authorList>
    </citation>
    <scope>NUCLEOTIDE SEQUENCE [LARGE SCALE GENOMIC DNA]</scope>
    <source>
        <strain evidence="4">B4,CECT 8067,JCM 17497</strain>
    </source>
</reference>
<dbReference type="EMBL" id="FNFE01000002">
    <property type="protein sequence ID" value="SDJ91228.1"/>
    <property type="molecule type" value="Genomic_DNA"/>
</dbReference>
<dbReference type="CDD" id="cd03817">
    <property type="entry name" value="GT4_UGDG-like"/>
    <property type="match status" value="1"/>
</dbReference>